<keyword evidence="2" id="KW-1185">Reference proteome</keyword>
<name>H0EAX7_9ACTN</name>
<reference evidence="1 2" key="1">
    <citation type="journal article" date="2013" name="Biodegradation">
        <title>Quantitative proteomic analysis of ibuprofen-degrading Patulibacter sp. strain I11.</title>
        <authorList>
            <person name="Almeida B."/>
            <person name="Kjeldal H."/>
            <person name="Lolas I."/>
            <person name="Knudsen A.D."/>
            <person name="Carvalho G."/>
            <person name="Nielsen K.L."/>
            <person name="Barreto Crespo M.T."/>
            <person name="Stensballe A."/>
            <person name="Nielsen J.L."/>
        </authorList>
    </citation>
    <scope>NUCLEOTIDE SEQUENCE [LARGE SCALE GENOMIC DNA]</scope>
    <source>
        <strain evidence="1 2">I11</strain>
    </source>
</reference>
<accession>H0EAX7</accession>
<sequence>MMRFGEPAGFRTTLLLAPYDVFPPIVLVVSRCRSCGAGSSFFAPRRRKVTSAMFDVVESIRTV</sequence>
<comment type="caution">
    <text evidence="1">The sequence shown here is derived from an EMBL/GenBank/DDBJ whole genome shotgun (WGS) entry which is preliminary data.</text>
</comment>
<protein>
    <submittedName>
        <fullName evidence="1">Uncharacterized protein</fullName>
    </submittedName>
</protein>
<dbReference type="EMBL" id="AGUD01000299">
    <property type="protein sequence ID" value="EHN09195.1"/>
    <property type="molecule type" value="Genomic_DNA"/>
</dbReference>
<evidence type="ECO:0000313" key="1">
    <source>
        <dbReference type="EMBL" id="EHN09195.1"/>
    </source>
</evidence>
<proteinExistence type="predicted"/>
<dbReference type="Proteomes" id="UP000005143">
    <property type="component" value="Unassembled WGS sequence"/>
</dbReference>
<dbReference type="AlphaFoldDB" id="H0EAX7"/>
<organism evidence="1 2">
    <name type="scientific">Patulibacter medicamentivorans</name>
    <dbReference type="NCBI Taxonomy" id="1097667"/>
    <lineage>
        <taxon>Bacteria</taxon>
        <taxon>Bacillati</taxon>
        <taxon>Actinomycetota</taxon>
        <taxon>Thermoleophilia</taxon>
        <taxon>Solirubrobacterales</taxon>
        <taxon>Patulibacteraceae</taxon>
        <taxon>Patulibacter</taxon>
    </lineage>
</organism>
<gene>
    <name evidence="1" type="ORF">PAI11_40020</name>
</gene>
<evidence type="ECO:0000313" key="2">
    <source>
        <dbReference type="Proteomes" id="UP000005143"/>
    </source>
</evidence>